<dbReference type="CDD" id="cd02014">
    <property type="entry name" value="TPP_POX"/>
    <property type="match status" value="1"/>
</dbReference>
<reference evidence="7 8" key="1">
    <citation type="journal article" date="2011" name="J. Bacteriol.">
        <title>Draft genome sequence of Sporolactobacillus inulinus strain CASD, an efficient D-lactic acid-producing bacterium with high-concentration lactate tolerance capability.</title>
        <authorList>
            <person name="Yu B."/>
            <person name="Su F."/>
            <person name="Wang L."/>
            <person name="Xu K."/>
            <person name="Zhao B."/>
            <person name="Xu P."/>
        </authorList>
    </citation>
    <scope>NUCLEOTIDE SEQUENCE [LARGE SCALE GENOMIC DNA]</scope>
    <source>
        <strain evidence="7 8">CASD</strain>
    </source>
</reference>
<dbReference type="SUPFAM" id="SSF52467">
    <property type="entry name" value="DHS-like NAD/FAD-binding domain"/>
    <property type="match status" value="1"/>
</dbReference>
<dbReference type="InterPro" id="IPR000399">
    <property type="entry name" value="TPP-bd_CS"/>
</dbReference>
<evidence type="ECO:0000256" key="1">
    <source>
        <dbReference type="ARBA" id="ARBA00007812"/>
    </source>
</evidence>
<keyword evidence="8" id="KW-1185">Reference proteome</keyword>
<dbReference type="Gene3D" id="3.40.50.970">
    <property type="match status" value="2"/>
</dbReference>
<dbReference type="PANTHER" id="PTHR42981:SF2">
    <property type="entry name" value="PYRUVATE DEHYDROGENASE [UBIQUINONE]"/>
    <property type="match status" value="1"/>
</dbReference>
<gene>
    <name evidence="7" type="ORF">SINU_01445</name>
</gene>
<dbReference type="RefSeq" id="WP_010023409.1">
    <property type="nucleotide sequence ID" value="NZ_AFVQ02000018.1"/>
</dbReference>
<evidence type="ECO:0000313" key="7">
    <source>
        <dbReference type="EMBL" id="KLI03673.1"/>
    </source>
</evidence>
<dbReference type="InterPro" id="IPR012001">
    <property type="entry name" value="Thiamin_PyroP_enz_TPP-bd_dom"/>
</dbReference>
<dbReference type="FunFam" id="3.40.50.970:FF:000007">
    <property type="entry name" value="Acetolactate synthase"/>
    <property type="match status" value="1"/>
</dbReference>
<sequence length="576" mass="62749">MGKVKASDAVVRLLENWGINHIYGIPGDSIDTMVEALRKEESKIKFYTVRHEEVASLAAAAYSKLTGKIGVCLAIGGPGAIHLLNGMYDAKMDHVPMLVLVGHIPSRLTGTDYFQEVDTVELFKDVAVYNKKITSAESFPAVVNQAIRTAYTKRGVAVLSIPDDIPLGEISDSAPQLSTIFEKKTPGLVQDDLNDAVALINKATSPVILAGVGAKNAKNELKAFAERIDAPVAITLPGKGAISDLHPNFIGNIGKIGTKPAYRAMKSSDLLIMIGTDYPYAAYLPEGAKCVQIDIDPEKIGKRYAVTNGIVGDSAEALDYLTEHVTPVSDRPFLKTCQDNMKTWWNWMNEDQDQKKSPIAPEALMAGIESISEDDTIYSVDVGTSTVWSTRYLRLRENQDFIVSAWLGTMGCGLPGAIAAKQTFPDRQAIAITGDGAFAMVMQDFATAVHYKMPIIVVVLNNKQLAFIKYEQQSAGQLKYAVDFGDIDYAKFAEACGGKGFRIQNYEELQPALEQAKASDVPVILDVAVDVNAAPLPGKIVMDEAKGYARFTAKSIAENHKMEKMPPMKTVMRRFL</sequence>
<dbReference type="OrthoDB" id="4494979at2"/>
<dbReference type="Pfam" id="PF02775">
    <property type="entry name" value="TPP_enzyme_C"/>
    <property type="match status" value="1"/>
</dbReference>
<dbReference type="GO" id="GO:0047112">
    <property type="term" value="F:pyruvate oxidase activity"/>
    <property type="evidence" value="ECO:0007669"/>
    <property type="project" value="UniProtKB-EC"/>
</dbReference>
<proteinExistence type="inferred from homology"/>
<organism evidence="7 8">
    <name type="scientific">Sporolactobacillus inulinus CASD</name>
    <dbReference type="NCBI Taxonomy" id="1069536"/>
    <lineage>
        <taxon>Bacteria</taxon>
        <taxon>Bacillati</taxon>
        <taxon>Bacillota</taxon>
        <taxon>Bacilli</taxon>
        <taxon>Bacillales</taxon>
        <taxon>Sporolactobacillaceae</taxon>
        <taxon>Sporolactobacillus</taxon>
    </lineage>
</organism>
<dbReference type="CDD" id="cd07039">
    <property type="entry name" value="TPP_PYR_POX"/>
    <property type="match status" value="1"/>
</dbReference>
<evidence type="ECO:0000256" key="2">
    <source>
        <dbReference type="ARBA" id="ARBA00023052"/>
    </source>
</evidence>
<dbReference type="GO" id="GO:0000287">
    <property type="term" value="F:magnesium ion binding"/>
    <property type="evidence" value="ECO:0007669"/>
    <property type="project" value="InterPro"/>
</dbReference>
<dbReference type="AlphaFoldDB" id="A0A0U1QS97"/>
<dbReference type="Pfam" id="PF00205">
    <property type="entry name" value="TPP_enzyme_M"/>
    <property type="match status" value="1"/>
</dbReference>
<dbReference type="InterPro" id="IPR047212">
    <property type="entry name" value="TPP_POXB-like"/>
</dbReference>
<dbReference type="NCBIfam" id="NF006377">
    <property type="entry name" value="PRK08611.1"/>
    <property type="match status" value="1"/>
</dbReference>
<dbReference type="InterPro" id="IPR047210">
    <property type="entry name" value="TPP_PYR_POXB-like"/>
</dbReference>
<feature type="domain" description="Thiamine pyrophosphate enzyme TPP-binding" evidence="5">
    <location>
        <begin position="381"/>
        <end position="527"/>
    </location>
</feature>
<dbReference type="PANTHER" id="PTHR42981">
    <property type="entry name" value="PYRUVATE DEHYDROGENASE [UBIQUINONE]"/>
    <property type="match status" value="1"/>
</dbReference>
<dbReference type="STRING" id="1069536.SINU_01445"/>
<dbReference type="Pfam" id="PF02776">
    <property type="entry name" value="TPP_enzyme_N"/>
    <property type="match status" value="1"/>
</dbReference>
<evidence type="ECO:0000259" key="4">
    <source>
        <dbReference type="Pfam" id="PF00205"/>
    </source>
</evidence>
<dbReference type="InterPro" id="IPR047211">
    <property type="entry name" value="POXB-like"/>
</dbReference>
<dbReference type="InterPro" id="IPR029035">
    <property type="entry name" value="DHS-like_NAD/FAD-binding_dom"/>
</dbReference>
<evidence type="ECO:0000256" key="3">
    <source>
        <dbReference type="RuleBase" id="RU362132"/>
    </source>
</evidence>
<protein>
    <submittedName>
        <fullName evidence="7">Pyruvate oxidase</fullName>
        <ecNumber evidence="7">1.2.3.3</ecNumber>
    </submittedName>
</protein>
<dbReference type="InterPro" id="IPR012000">
    <property type="entry name" value="Thiamin_PyroP_enz_cen_dom"/>
</dbReference>
<evidence type="ECO:0000259" key="5">
    <source>
        <dbReference type="Pfam" id="PF02775"/>
    </source>
</evidence>
<dbReference type="InterPro" id="IPR011766">
    <property type="entry name" value="TPP_enzyme_TPP-bd"/>
</dbReference>
<dbReference type="SUPFAM" id="SSF52518">
    <property type="entry name" value="Thiamin diphosphate-binding fold (THDP-binding)"/>
    <property type="match status" value="2"/>
</dbReference>
<dbReference type="PROSITE" id="PS00187">
    <property type="entry name" value="TPP_ENZYMES"/>
    <property type="match status" value="1"/>
</dbReference>
<feature type="domain" description="Thiamine pyrophosphate enzyme N-terminal TPP-binding" evidence="6">
    <location>
        <begin position="5"/>
        <end position="121"/>
    </location>
</feature>
<dbReference type="Proteomes" id="UP000035553">
    <property type="component" value="Unassembled WGS sequence"/>
</dbReference>
<evidence type="ECO:0000313" key="8">
    <source>
        <dbReference type="Proteomes" id="UP000035553"/>
    </source>
</evidence>
<keyword evidence="7" id="KW-0560">Oxidoreductase</keyword>
<dbReference type="EC" id="1.2.3.3" evidence="7"/>
<keyword evidence="7" id="KW-0670">Pyruvate</keyword>
<feature type="domain" description="Thiamine pyrophosphate enzyme central" evidence="4">
    <location>
        <begin position="193"/>
        <end position="321"/>
    </location>
</feature>
<comment type="similarity">
    <text evidence="1 3">Belongs to the TPP enzyme family.</text>
</comment>
<dbReference type="InterPro" id="IPR029061">
    <property type="entry name" value="THDP-binding"/>
</dbReference>
<dbReference type="GO" id="GO:0030976">
    <property type="term" value="F:thiamine pyrophosphate binding"/>
    <property type="evidence" value="ECO:0007669"/>
    <property type="project" value="InterPro"/>
</dbReference>
<accession>A0A0U1QS97</accession>
<dbReference type="EMBL" id="AFVQ02000018">
    <property type="protein sequence ID" value="KLI03673.1"/>
    <property type="molecule type" value="Genomic_DNA"/>
</dbReference>
<dbReference type="Gene3D" id="3.40.50.1220">
    <property type="entry name" value="TPP-binding domain"/>
    <property type="match status" value="1"/>
</dbReference>
<evidence type="ECO:0000259" key="6">
    <source>
        <dbReference type="Pfam" id="PF02776"/>
    </source>
</evidence>
<comment type="caution">
    <text evidence="7">The sequence shown here is derived from an EMBL/GenBank/DDBJ whole genome shotgun (WGS) entry which is preliminary data.</text>
</comment>
<name>A0A0U1QS97_9BACL</name>
<keyword evidence="2 3" id="KW-0786">Thiamine pyrophosphate</keyword>